<reference evidence="1" key="1">
    <citation type="submission" date="2018-02" db="EMBL/GenBank/DDBJ databases">
        <title>Rhizophora mucronata_Transcriptome.</title>
        <authorList>
            <person name="Meera S.P."/>
            <person name="Sreeshan A."/>
            <person name="Augustine A."/>
        </authorList>
    </citation>
    <scope>NUCLEOTIDE SEQUENCE</scope>
    <source>
        <tissue evidence="1">Leaf</tissue>
    </source>
</reference>
<dbReference type="EMBL" id="GGEC01060765">
    <property type="protein sequence ID" value="MBX41249.1"/>
    <property type="molecule type" value="Transcribed_RNA"/>
</dbReference>
<organism evidence="1">
    <name type="scientific">Rhizophora mucronata</name>
    <name type="common">Asiatic mangrove</name>
    <dbReference type="NCBI Taxonomy" id="61149"/>
    <lineage>
        <taxon>Eukaryota</taxon>
        <taxon>Viridiplantae</taxon>
        <taxon>Streptophyta</taxon>
        <taxon>Embryophyta</taxon>
        <taxon>Tracheophyta</taxon>
        <taxon>Spermatophyta</taxon>
        <taxon>Magnoliopsida</taxon>
        <taxon>eudicotyledons</taxon>
        <taxon>Gunneridae</taxon>
        <taxon>Pentapetalae</taxon>
        <taxon>rosids</taxon>
        <taxon>fabids</taxon>
        <taxon>Malpighiales</taxon>
        <taxon>Rhizophoraceae</taxon>
        <taxon>Rhizophora</taxon>
    </lineage>
</organism>
<dbReference type="AlphaFoldDB" id="A0A2P2NFM6"/>
<evidence type="ECO:0000313" key="1">
    <source>
        <dbReference type="EMBL" id="MBX41249.1"/>
    </source>
</evidence>
<protein>
    <submittedName>
        <fullName evidence="1">Uncharacterized protein</fullName>
    </submittedName>
</protein>
<sequence length="97" mass="11280">MFCMTINNHSNLILHKQKACGLGDISGRIMQTQIWLQTRLRYFRNNFPMIIIMKFIGHYPVIASELKDLLNHRIAKPFHTATRQRLQPGNCLGCELV</sequence>
<name>A0A2P2NFM6_RHIMU</name>
<accession>A0A2P2NFM6</accession>
<proteinExistence type="predicted"/>